<dbReference type="GO" id="GO:0016709">
    <property type="term" value="F:oxidoreductase activity, acting on paired donors, with incorporation or reduction of molecular oxygen, NAD(P)H as one donor, and incorporation of one atom of oxygen"/>
    <property type="evidence" value="ECO:0007669"/>
    <property type="project" value="UniProtKB-ARBA"/>
</dbReference>
<evidence type="ECO:0000256" key="1">
    <source>
        <dbReference type="ARBA" id="ARBA00001974"/>
    </source>
</evidence>
<reference evidence="5 6" key="1">
    <citation type="submission" date="2018-11" db="EMBL/GenBank/DDBJ databases">
        <title>Sequencing the genomes of 1000 actinobacteria strains.</title>
        <authorList>
            <person name="Klenk H.-P."/>
        </authorList>
    </citation>
    <scope>NUCLEOTIDE SEQUENCE [LARGE SCALE GENOMIC DNA]</scope>
    <source>
        <strain evidence="5 6">DSM 44231</strain>
    </source>
</reference>
<keyword evidence="6" id="KW-1185">Reference proteome</keyword>
<dbReference type="RefSeq" id="WP_123745586.1">
    <property type="nucleotide sequence ID" value="NZ_RJKM01000001.1"/>
</dbReference>
<dbReference type="Gene3D" id="3.30.70.2450">
    <property type="match status" value="1"/>
</dbReference>
<evidence type="ECO:0000256" key="3">
    <source>
        <dbReference type="ARBA" id="ARBA00022827"/>
    </source>
</evidence>
<dbReference type="AlphaFoldDB" id="A0A3N1HCM6"/>
<organism evidence="5 6">
    <name type="scientific">Saccharothrix texasensis</name>
    <dbReference type="NCBI Taxonomy" id="103734"/>
    <lineage>
        <taxon>Bacteria</taxon>
        <taxon>Bacillati</taxon>
        <taxon>Actinomycetota</taxon>
        <taxon>Actinomycetes</taxon>
        <taxon>Pseudonocardiales</taxon>
        <taxon>Pseudonocardiaceae</taxon>
        <taxon>Saccharothrix</taxon>
    </lineage>
</organism>
<evidence type="ECO:0000256" key="2">
    <source>
        <dbReference type="ARBA" id="ARBA00022630"/>
    </source>
</evidence>
<dbReference type="Pfam" id="PF21274">
    <property type="entry name" value="Rng_hyd_C"/>
    <property type="match status" value="1"/>
</dbReference>
<evidence type="ECO:0000259" key="4">
    <source>
        <dbReference type="Pfam" id="PF01494"/>
    </source>
</evidence>
<sequence length="498" mass="52324">MDVVIVGGGPNGLMLACELALGGVRPIVLERLLAPSAEPRSNGLVGQVVRMVDRRGLYERLSGRAGPPVPNTSYFMFAAMPLDLGLLADSPIYNLPVPELDTVRVLEGRATELGVEIRRGHEFTGLDQDADGVTLTANGPDGAYELRTRYVVGADSAHSPVRKAAGIGFPGVTHDRSTTRAAHVSVPSDWLDPATGALIVPGHGPVLPFLSVRTARGGFSYAPLPGRPPLVATTEWDEPAATTPMSLDELRASVARVLGADVPLDPPPGPGPHVLRRLDGGNTRVAERYRDGRVFLVGDAAHVFAAGGTGLNLGLQDSINLGWKLAAAVNGGVDVLDTYEAERRPVADRTITYSQAQAALLSPGEDVTGLRGLFGELLTQPGVVRVVAALVAGADVRYPVGDDAHPLAGLPAPDLDLRTPDGTIRLAELVRSARPLLIDLTGTGALRVDGVEVVRAEADTDVTALLLRPDSYVAWASSDEHPDQAGLRSAATRWFGNP</sequence>
<dbReference type="Gene3D" id="3.40.30.120">
    <property type="match status" value="1"/>
</dbReference>
<dbReference type="InterPro" id="IPR002938">
    <property type="entry name" value="FAD-bd"/>
</dbReference>
<comment type="cofactor">
    <cofactor evidence="1">
        <name>FAD</name>
        <dbReference type="ChEBI" id="CHEBI:57692"/>
    </cofactor>
</comment>
<feature type="domain" description="FAD-binding" evidence="4">
    <location>
        <begin position="2"/>
        <end position="351"/>
    </location>
</feature>
<dbReference type="Proteomes" id="UP000268727">
    <property type="component" value="Unassembled WGS sequence"/>
</dbReference>
<gene>
    <name evidence="5" type="ORF">EDD40_5672</name>
</gene>
<name>A0A3N1HCM6_9PSEU</name>
<dbReference type="Gene3D" id="3.50.50.60">
    <property type="entry name" value="FAD/NAD(P)-binding domain"/>
    <property type="match status" value="2"/>
</dbReference>
<keyword evidence="3" id="KW-0274">FAD</keyword>
<evidence type="ECO:0000313" key="5">
    <source>
        <dbReference type="EMBL" id="ROP40264.1"/>
    </source>
</evidence>
<dbReference type="OrthoDB" id="4141215at2"/>
<proteinExistence type="predicted"/>
<keyword evidence="2" id="KW-0285">Flavoprotein</keyword>
<dbReference type="InterPro" id="IPR050641">
    <property type="entry name" value="RIFMO-like"/>
</dbReference>
<evidence type="ECO:0000313" key="6">
    <source>
        <dbReference type="Proteomes" id="UP000268727"/>
    </source>
</evidence>
<dbReference type="SUPFAM" id="SSF51905">
    <property type="entry name" value="FAD/NAD(P)-binding domain"/>
    <property type="match status" value="1"/>
</dbReference>
<protein>
    <submittedName>
        <fullName evidence="5">2-polyprenyl-6-methoxyphenol hydroxylase-like FAD-dependent oxidoreductase</fullName>
    </submittedName>
</protein>
<dbReference type="PRINTS" id="PR00420">
    <property type="entry name" value="RNGMNOXGNASE"/>
</dbReference>
<dbReference type="InterPro" id="IPR036188">
    <property type="entry name" value="FAD/NAD-bd_sf"/>
</dbReference>
<accession>A0A3N1HCM6</accession>
<comment type="caution">
    <text evidence="5">The sequence shown here is derived from an EMBL/GenBank/DDBJ whole genome shotgun (WGS) entry which is preliminary data.</text>
</comment>
<dbReference type="PANTHER" id="PTHR43004:SF19">
    <property type="entry name" value="BINDING MONOOXYGENASE, PUTATIVE (JCVI)-RELATED"/>
    <property type="match status" value="1"/>
</dbReference>
<dbReference type="EMBL" id="RJKM01000001">
    <property type="protein sequence ID" value="ROP40264.1"/>
    <property type="molecule type" value="Genomic_DNA"/>
</dbReference>
<dbReference type="GO" id="GO:0071949">
    <property type="term" value="F:FAD binding"/>
    <property type="evidence" value="ECO:0007669"/>
    <property type="project" value="InterPro"/>
</dbReference>
<dbReference type="PANTHER" id="PTHR43004">
    <property type="entry name" value="TRK SYSTEM POTASSIUM UPTAKE PROTEIN"/>
    <property type="match status" value="1"/>
</dbReference>
<dbReference type="Pfam" id="PF01494">
    <property type="entry name" value="FAD_binding_3"/>
    <property type="match status" value="1"/>
</dbReference>